<evidence type="ECO:0000259" key="3">
    <source>
        <dbReference type="Pfam" id="PF07724"/>
    </source>
</evidence>
<feature type="domain" description="ATPase AAA-type core" evidence="3">
    <location>
        <begin position="1"/>
        <end position="116"/>
    </location>
</feature>
<evidence type="ECO:0000256" key="2">
    <source>
        <dbReference type="ARBA" id="ARBA00022840"/>
    </source>
</evidence>
<dbReference type="InterPro" id="IPR050130">
    <property type="entry name" value="ClpA_ClpB"/>
</dbReference>
<keyword evidence="1" id="KW-0547">Nucleotide-binding</keyword>
<proteinExistence type="predicted"/>
<dbReference type="PANTHER" id="PTHR11638">
    <property type="entry name" value="ATP-DEPENDENT CLP PROTEASE"/>
    <property type="match status" value="1"/>
</dbReference>
<name>A0AAD5EB24_UMBRA</name>
<dbReference type="RefSeq" id="XP_051444624.1">
    <property type="nucleotide sequence ID" value="XM_051588973.1"/>
</dbReference>
<keyword evidence="2" id="KW-0067">ATP-binding</keyword>
<dbReference type="GeneID" id="75914318"/>
<accession>A0AAD5EB24</accession>
<dbReference type="GO" id="GO:0016887">
    <property type="term" value="F:ATP hydrolysis activity"/>
    <property type="evidence" value="ECO:0007669"/>
    <property type="project" value="InterPro"/>
</dbReference>
<dbReference type="GO" id="GO:0034605">
    <property type="term" value="P:cellular response to heat"/>
    <property type="evidence" value="ECO:0007669"/>
    <property type="project" value="TreeGrafter"/>
</dbReference>
<dbReference type="GO" id="GO:0005739">
    <property type="term" value="C:mitochondrion"/>
    <property type="evidence" value="ECO:0007669"/>
    <property type="project" value="TreeGrafter"/>
</dbReference>
<dbReference type="GO" id="GO:0005524">
    <property type="term" value="F:ATP binding"/>
    <property type="evidence" value="ECO:0007669"/>
    <property type="project" value="UniProtKB-KW"/>
</dbReference>
<comment type="caution">
    <text evidence="4">The sequence shown here is derived from an EMBL/GenBank/DDBJ whole genome shotgun (WGS) entry which is preliminary data.</text>
</comment>
<gene>
    <name evidence="4" type="ORF">K450DRAFT_240701</name>
</gene>
<dbReference type="Proteomes" id="UP001206595">
    <property type="component" value="Unassembled WGS sequence"/>
</dbReference>
<dbReference type="InterPro" id="IPR001270">
    <property type="entry name" value="ClpA/B"/>
</dbReference>
<evidence type="ECO:0000313" key="4">
    <source>
        <dbReference type="EMBL" id="KAI8579620.1"/>
    </source>
</evidence>
<dbReference type="PRINTS" id="PR00300">
    <property type="entry name" value="CLPPROTEASEA"/>
</dbReference>
<keyword evidence="5" id="KW-1185">Reference proteome</keyword>
<reference evidence="4" key="2">
    <citation type="journal article" date="2022" name="Proc. Natl. Acad. Sci. U.S.A.">
        <title>Diploid-dominant life cycles characterize the early evolution of Fungi.</title>
        <authorList>
            <person name="Amses K.R."/>
            <person name="Simmons D.R."/>
            <person name="Longcore J.E."/>
            <person name="Mondo S.J."/>
            <person name="Seto K."/>
            <person name="Jeronimo G.H."/>
            <person name="Bonds A.E."/>
            <person name="Quandt C.A."/>
            <person name="Davis W.J."/>
            <person name="Chang Y."/>
            <person name="Federici B.A."/>
            <person name="Kuo A."/>
            <person name="LaButti K."/>
            <person name="Pangilinan J."/>
            <person name="Andreopoulos W."/>
            <person name="Tritt A."/>
            <person name="Riley R."/>
            <person name="Hundley H."/>
            <person name="Johnson J."/>
            <person name="Lipzen A."/>
            <person name="Barry K."/>
            <person name="Lang B.F."/>
            <person name="Cuomo C.A."/>
            <person name="Buchler N.E."/>
            <person name="Grigoriev I.V."/>
            <person name="Spatafora J.W."/>
            <person name="Stajich J.E."/>
            <person name="James T.Y."/>
        </authorList>
    </citation>
    <scope>NUCLEOTIDE SEQUENCE</scope>
    <source>
        <strain evidence="4">AG</strain>
    </source>
</reference>
<protein>
    <recommendedName>
        <fullName evidence="3">ATPase AAA-type core domain-containing protein</fullName>
    </recommendedName>
</protein>
<sequence length="204" mass="23077">MSEFQHKHDVSRFIGSPPGYVGFEEGGQLTEKLKDCPNATVLLDEVKKARPNVLTIMLQLFDEGRITDGKGATVECKDAIFVMTSNLAQHQTADEAELLRLEATTDHDSQSTGINTEDAKQARVAADEVKSDSKDGDITLSRRFIDRVIYPILYDYFGRDEFLGRINEVLFFLPFDQKELKIQRIDAMGEKGQKTTQYHIDMEP</sequence>
<dbReference type="AlphaFoldDB" id="A0AAD5EB24"/>
<dbReference type="InterPro" id="IPR027417">
    <property type="entry name" value="P-loop_NTPase"/>
</dbReference>
<reference evidence="4" key="1">
    <citation type="submission" date="2021-06" db="EMBL/GenBank/DDBJ databases">
        <authorList>
            <consortium name="DOE Joint Genome Institute"/>
            <person name="Mondo S.J."/>
            <person name="Amses K.R."/>
            <person name="Simmons D.R."/>
            <person name="Longcore J.E."/>
            <person name="Seto K."/>
            <person name="Alves G.H."/>
            <person name="Bonds A.E."/>
            <person name="Quandt C.A."/>
            <person name="Davis W.J."/>
            <person name="Chang Y."/>
            <person name="Letcher P.M."/>
            <person name="Powell M.J."/>
            <person name="Kuo A."/>
            <person name="Labutti K."/>
            <person name="Pangilinan J."/>
            <person name="Andreopoulos W."/>
            <person name="Tritt A."/>
            <person name="Riley R."/>
            <person name="Hundley H."/>
            <person name="Johnson J."/>
            <person name="Lipzen A."/>
            <person name="Barry K."/>
            <person name="Berbee M.L."/>
            <person name="Buchler N.E."/>
            <person name="Grigoriev I.V."/>
            <person name="Spatafora J.W."/>
            <person name="Stajich J.E."/>
            <person name="James T.Y."/>
        </authorList>
    </citation>
    <scope>NUCLEOTIDE SEQUENCE</scope>
    <source>
        <strain evidence="4">AG</strain>
    </source>
</reference>
<dbReference type="InterPro" id="IPR003959">
    <property type="entry name" value="ATPase_AAA_core"/>
</dbReference>
<dbReference type="PANTHER" id="PTHR11638:SF93">
    <property type="entry name" value="MITOCHONDRIAL DISAGGREGASE"/>
    <property type="match status" value="1"/>
</dbReference>
<evidence type="ECO:0000313" key="5">
    <source>
        <dbReference type="Proteomes" id="UP001206595"/>
    </source>
</evidence>
<dbReference type="Gene3D" id="3.40.50.300">
    <property type="entry name" value="P-loop containing nucleotide triphosphate hydrolases"/>
    <property type="match status" value="1"/>
</dbReference>
<organism evidence="4 5">
    <name type="scientific">Umbelopsis ramanniana AG</name>
    <dbReference type="NCBI Taxonomy" id="1314678"/>
    <lineage>
        <taxon>Eukaryota</taxon>
        <taxon>Fungi</taxon>
        <taxon>Fungi incertae sedis</taxon>
        <taxon>Mucoromycota</taxon>
        <taxon>Mucoromycotina</taxon>
        <taxon>Umbelopsidomycetes</taxon>
        <taxon>Umbelopsidales</taxon>
        <taxon>Umbelopsidaceae</taxon>
        <taxon>Umbelopsis</taxon>
    </lineage>
</organism>
<evidence type="ECO:0000256" key="1">
    <source>
        <dbReference type="ARBA" id="ARBA00022741"/>
    </source>
</evidence>
<dbReference type="EMBL" id="MU620918">
    <property type="protein sequence ID" value="KAI8579620.1"/>
    <property type="molecule type" value="Genomic_DNA"/>
</dbReference>
<dbReference type="Pfam" id="PF07724">
    <property type="entry name" value="AAA_2"/>
    <property type="match status" value="1"/>
</dbReference>
<dbReference type="SUPFAM" id="SSF52540">
    <property type="entry name" value="P-loop containing nucleoside triphosphate hydrolases"/>
    <property type="match status" value="1"/>
</dbReference>